<dbReference type="EMBL" id="QJRO01000010">
    <property type="protein sequence ID" value="PYB79877.1"/>
    <property type="molecule type" value="Genomic_DNA"/>
</dbReference>
<feature type="transmembrane region" description="Helical" evidence="1">
    <location>
        <begin position="20"/>
        <end position="36"/>
    </location>
</feature>
<organism evidence="2 3">
    <name type="scientific">Pseudomonas soli</name>
    <dbReference type="NCBI Taxonomy" id="1306993"/>
    <lineage>
        <taxon>Bacteria</taxon>
        <taxon>Pseudomonadati</taxon>
        <taxon>Pseudomonadota</taxon>
        <taxon>Gammaproteobacteria</taxon>
        <taxon>Pseudomonadales</taxon>
        <taxon>Pseudomonadaceae</taxon>
        <taxon>Pseudomonas</taxon>
    </lineage>
</organism>
<accession>A0A2V4IF48</accession>
<keyword evidence="1" id="KW-1133">Transmembrane helix</keyword>
<evidence type="ECO:0000313" key="2">
    <source>
        <dbReference type="EMBL" id="PYB79877.1"/>
    </source>
</evidence>
<reference evidence="2 3" key="1">
    <citation type="submission" date="2018-06" db="EMBL/GenBank/DDBJ databases">
        <title>Pseudomonas diversity within urban Lake Michigan freshwaters.</title>
        <authorList>
            <person name="Batrich M."/>
            <person name="Hatzopoulos T."/>
            <person name="Putonti C."/>
        </authorList>
    </citation>
    <scope>NUCLEOTIDE SEQUENCE [LARGE SCALE GENOMIC DNA]</scope>
    <source>
        <strain evidence="2 3">LBp-160603</strain>
    </source>
</reference>
<keyword evidence="1" id="KW-0812">Transmembrane</keyword>
<protein>
    <submittedName>
        <fullName evidence="2">Uncharacterized protein</fullName>
    </submittedName>
</protein>
<evidence type="ECO:0000256" key="1">
    <source>
        <dbReference type="SAM" id="Phobius"/>
    </source>
</evidence>
<feature type="transmembrane region" description="Helical" evidence="1">
    <location>
        <begin position="42"/>
        <end position="60"/>
    </location>
</feature>
<evidence type="ECO:0000313" key="3">
    <source>
        <dbReference type="Proteomes" id="UP000247620"/>
    </source>
</evidence>
<sequence length="65" mass="7065">MGLRERHAALLKWLTPRRRCQIGGGLAAVWVAGLLVHPGQYLTYIVIVASVILTGAWSPASQGKR</sequence>
<comment type="caution">
    <text evidence="2">The sequence shown here is derived from an EMBL/GenBank/DDBJ whole genome shotgun (WGS) entry which is preliminary data.</text>
</comment>
<gene>
    <name evidence="2" type="ORF">DMX07_15910</name>
</gene>
<dbReference type="Proteomes" id="UP000247620">
    <property type="component" value="Unassembled WGS sequence"/>
</dbReference>
<dbReference type="AlphaFoldDB" id="A0A2V4IF48"/>
<keyword evidence="1" id="KW-0472">Membrane</keyword>
<proteinExistence type="predicted"/>
<name>A0A2V4IF48_9PSED</name>